<dbReference type="Proteomes" id="UP000708208">
    <property type="component" value="Unassembled WGS sequence"/>
</dbReference>
<accession>A0A8J2L4A4</accession>
<proteinExistence type="predicted"/>
<gene>
    <name evidence="2" type="ORF">AFUS01_LOCUS36099</name>
</gene>
<feature type="region of interest" description="Disordered" evidence="1">
    <location>
        <begin position="1"/>
        <end position="39"/>
    </location>
</feature>
<evidence type="ECO:0000313" key="2">
    <source>
        <dbReference type="EMBL" id="CAG7826028.1"/>
    </source>
</evidence>
<dbReference type="EMBL" id="CAJVCH010538322">
    <property type="protein sequence ID" value="CAG7826028.1"/>
    <property type="molecule type" value="Genomic_DNA"/>
</dbReference>
<organism evidence="2 3">
    <name type="scientific">Allacma fusca</name>
    <dbReference type="NCBI Taxonomy" id="39272"/>
    <lineage>
        <taxon>Eukaryota</taxon>
        <taxon>Metazoa</taxon>
        <taxon>Ecdysozoa</taxon>
        <taxon>Arthropoda</taxon>
        <taxon>Hexapoda</taxon>
        <taxon>Collembola</taxon>
        <taxon>Symphypleona</taxon>
        <taxon>Sminthuridae</taxon>
        <taxon>Allacma</taxon>
    </lineage>
</organism>
<reference evidence="2" key="1">
    <citation type="submission" date="2021-06" db="EMBL/GenBank/DDBJ databases">
        <authorList>
            <person name="Hodson N. C."/>
            <person name="Mongue J. A."/>
            <person name="Jaron S. K."/>
        </authorList>
    </citation>
    <scope>NUCLEOTIDE SEQUENCE</scope>
</reference>
<comment type="caution">
    <text evidence="2">The sequence shown here is derived from an EMBL/GenBank/DDBJ whole genome shotgun (WGS) entry which is preliminary data.</text>
</comment>
<sequence>VSEQSEDKGQRNFHCKNVSGAPCGGQENFAGIPPAGHAV</sequence>
<evidence type="ECO:0000313" key="3">
    <source>
        <dbReference type="Proteomes" id="UP000708208"/>
    </source>
</evidence>
<protein>
    <submittedName>
        <fullName evidence="2">Uncharacterized protein</fullName>
    </submittedName>
</protein>
<feature type="non-terminal residue" evidence="2">
    <location>
        <position position="1"/>
    </location>
</feature>
<dbReference type="AlphaFoldDB" id="A0A8J2L4A4"/>
<evidence type="ECO:0000256" key="1">
    <source>
        <dbReference type="SAM" id="MobiDB-lite"/>
    </source>
</evidence>
<feature type="compositionally biased region" description="Basic and acidic residues" evidence="1">
    <location>
        <begin position="1"/>
        <end position="10"/>
    </location>
</feature>
<name>A0A8J2L4A4_9HEXA</name>
<keyword evidence="3" id="KW-1185">Reference proteome</keyword>